<dbReference type="GO" id="GO:0046556">
    <property type="term" value="F:alpha-L-arabinofuranosidase activity"/>
    <property type="evidence" value="ECO:0007669"/>
    <property type="project" value="TreeGrafter"/>
</dbReference>
<evidence type="ECO:0000313" key="7">
    <source>
        <dbReference type="Proteomes" id="UP000008718"/>
    </source>
</evidence>
<reference evidence="6 7" key="2">
    <citation type="journal article" date="2011" name="Stand. Genomic Sci.">
        <title>Complete genome sequence of Paludibacter propionicigenes type strain (WB4).</title>
        <authorList>
            <person name="Gronow S."/>
            <person name="Munk C."/>
            <person name="Lapidus A."/>
            <person name="Nolan M."/>
            <person name="Lucas S."/>
            <person name="Hammon N."/>
            <person name="Deshpande S."/>
            <person name="Cheng J.F."/>
            <person name="Tapia R."/>
            <person name="Han C."/>
            <person name="Goodwin L."/>
            <person name="Pitluck S."/>
            <person name="Liolios K."/>
            <person name="Ivanova N."/>
            <person name="Mavromatis K."/>
            <person name="Mikhailova N."/>
            <person name="Pati A."/>
            <person name="Chen A."/>
            <person name="Palaniappan K."/>
            <person name="Land M."/>
            <person name="Hauser L."/>
            <person name="Chang Y.J."/>
            <person name="Jeffries C.D."/>
            <person name="Brambilla E."/>
            <person name="Rohde M."/>
            <person name="Goker M."/>
            <person name="Detter J.C."/>
            <person name="Woyke T."/>
            <person name="Bristow J."/>
            <person name="Eisen J.A."/>
            <person name="Markowitz V."/>
            <person name="Hugenholtz P."/>
            <person name="Kyrpides N.C."/>
            <person name="Klenk H.P."/>
        </authorList>
    </citation>
    <scope>NUCLEOTIDE SEQUENCE [LARGE SCALE GENOMIC DNA]</scope>
    <source>
        <strain evidence="7">DSM 17365 / JCM 13257 / WB4</strain>
    </source>
</reference>
<feature type="signal peptide" evidence="4">
    <location>
        <begin position="1"/>
        <end position="32"/>
    </location>
</feature>
<reference key="1">
    <citation type="submission" date="2010-11" db="EMBL/GenBank/DDBJ databases">
        <title>The complete genome of Paludibacter propionicigenes DSM 17365.</title>
        <authorList>
            <consortium name="US DOE Joint Genome Institute (JGI-PGF)"/>
            <person name="Lucas S."/>
            <person name="Copeland A."/>
            <person name="Lapidus A."/>
            <person name="Bruce D."/>
            <person name="Goodwin L."/>
            <person name="Pitluck S."/>
            <person name="Kyrpides N."/>
            <person name="Mavromatis K."/>
            <person name="Ivanova N."/>
            <person name="Munk A.C."/>
            <person name="Brettin T."/>
            <person name="Detter J.C."/>
            <person name="Han C."/>
            <person name="Tapia R."/>
            <person name="Land M."/>
            <person name="Hauser L."/>
            <person name="Markowitz V."/>
            <person name="Cheng J.-F."/>
            <person name="Hugenholtz P."/>
            <person name="Woyke T."/>
            <person name="Wu D."/>
            <person name="Gronow S."/>
            <person name="Wellnitz S."/>
            <person name="Brambilla E."/>
            <person name="Klenk H.-P."/>
            <person name="Eisen J.A."/>
        </authorList>
    </citation>
    <scope>NUCLEOTIDE SEQUENCE</scope>
    <source>
        <strain>WB4</strain>
    </source>
</reference>
<evidence type="ECO:0000256" key="3">
    <source>
        <dbReference type="ARBA" id="ARBA00022801"/>
    </source>
</evidence>
<dbReference type="AlphaFoldDB" id="E4T1A8"/>
<sequence>MNMTSNFSKTFCRKLLPLLGFILLIQPSAVNAQNAVKYPFQDTSKTIDERVKDLVSRLTLDEKAGQMLHNAPAIKRLGILPYSWWNEALHGVARTGRATVFPENVGLAATFDEDLVYRIGQAISDEAWAKYNIAQRLENYGQYSGITFYAPNVNIFRDPRWGRGQETYGEDPFLTSRMGVAYVKGMQGNDPKYLKTAACAKHYVVHSGPEALRHSYDAEPPMKDFMETYVPAFETLVKEGKVESVMCAYNRTFGKPCCGSSFLLHDLLREKWGFTGYVTTDCWAIQNFYLHHGAAKDSLEACALAIKSGVNLNCGNEFNYLPAAVRKGLVTEKEVDEALSQLLRTRFRLGLFDSPNENPYAKIKEEVIGSQQNIDLAYEAAAKSLVLLQNKNNTLPLKKDMKSLYVVGPYAANQDILLGNYNGVNSRLTTIMQAIVGKVSAGTSVNYRIGVEPSAPNKNSMNYSIGEAADADAVVAVFGISGVFEGEEGESTASTSRGDRLDLNLPQNQLDYLRELKKKCKKPIILVLTGGSPICTPELADMVDAILFVWYPGQEGGHAVADVIFGDVNPSGRLCITFPKSVSQLPAFEDYSMKGRTYRYMTEEPLYPFGFGLSYTNYSYSNIKTDKDKIKKGQSVHVTATVSNTGKTAGEEVAQLYITDVKASAPTPLYALKGTKRVKLAAGESKEVSFEVTPQMMELVTVTGEKVIEPGDFKVYIAGSTPSALSIKLGGAAPVSKTFSVK</sequence>
<dbReference type="GO" id="GO:0031222">
    <property type="term" value="P:arabinan catabolic process"/>
    <property type="evidence" value="ECO:0007669"/>
    <property type="project" value="TreeGrafter"/>
</dbReference>
<dbReference type="SUPFAM" id="SSF51445">
    <property type="entry name" value="(Trans)glycosidases"/>
    <property type="match status" value="1"/>
</dbReference>
<dbReference type="SMART" id="SM01217">
    <property type="entry name" value="Fn3_like"/>
    <property type="match status" value="1"/>
</dbReference>
<dbReference type="InterPro" id="IPR044993">
    <property type="entry name" value="BXL"/>
</dbReference>
<dbReference type="Pfam" id="PF00933">
    <property type="entry name" value="Glyco_hydro_3"/>
    <property type="match status" value="1"/>
</dbReference>
<dbReference type="Gene3D" id="3.40.50.1700">
    <property type="entry name" value="Glycoside hydrolase family 3 C-terminal domain"/>
    <property type="match status" value="1"/>
</dbReference>
<evidence type="ECO:0000313" key="6">
    <source>
        <dbReference type="EMBL" id="ADQ78502.1"/>
    </source>
</evidence>
<dbReference type="InterPro" id="IPR017853">
    <property type="entry name" value="GH"/>
</dbReference>
<evidence type="ECO:0000256" key="4">
    <source>
        <dbReference type="SAM" id="SignalP"/>
    </source>
</evidence>
<dbReference type="Proteomes" id="UP000008718">
    <property type="component" value="Chromosome"/>
</dbReference>
<dbReference type="PRINTS" id="PR00133">
    <property type="entry name" value="GLHYDRLASE3"/>
</dbReference>
<proteinExistence type="inferred from homology"/>
<keyword evidence="2 4" id="KW-0732">Signal</keyword>
<dbReference type="SUPFAM" id="SSF52279">
    <property type="entry name" value="Beta-D-glucan exohydrolase, C-terminal domain"/>
    <property type="match status" value="1"/>
</dbReference>
<protein>
    <submittedName>
        <fullName evidence="6">Glycoside hydrolase family 3 domain protein</fullName>
    </submittedName>
</protein>
<feature type="chain" id="PRO_5003189009" evidence="4">
    <location>
        <begin position="33"/>
        <end position="742"/>
    </location>
</feature>
<dbReference type="InterPro" id="IPR026891">
    <property type="entry name" value="Fn3-like"/>
</dbReference>
<keyword evidence="3 6" id="KW-0378">Hydrolase</keyword>
<dbReference type="PANTHER" id="PTHR42721">
    <property type="entry name" value="SUGAR HYDROLASE-RELATED"/>
    <property type="match status" value="1"/>
</dbReference>
<feature type="domain" description="Fibronectin type III-like" evidence="5">
    <location>
        <begin position="652"/>
        <end position="721"/>
    </location>
</feature>
<dbReference type="Gene3D" id="3.20.20.300">
    <property type="entry name" value="Glycoside hydrolase, family 3, N-terminal domain"/>
    <property type="match status" value="1"/>
</dbReference>
<name>E4T1A8_PALPW</name>
<dbReference type="Gene3D" id="2.60.40.10">
    <property type="entry name" value="Immunoglobulins"/>
    <property type="match status" value="1"/>
</dbReference>
<dbReference type="GO" id="GO:0045493">
    <property type="term" value="P:xylan catabolic process"/>
    <property type="evidence" value="ECO:0007669"/>
    <property type="project" value="InterPro"/>
</dbReference>
<accession>E4T1A8</accession>
<gene>
    <name evidence="6" type="ordered locus">Palpr_0341</name>
</gene>
<organism evidence="6 7">
    <name type="scientific">Paludibacter propionicigenes (strain DSM 17365 / JCM 13257 / WB4)</name>
    <dbReference type="NCBI Taxonomy" id="694427"/>
    <lineage>
        <taxon>Bacteria</taxon>
        <taxon>Pseudomonadati</taxon>
        <taxon>Bacteroidota</taxon>
        <taxon>Bacteroidia</taxon>
        <taxon>Bacteroidales</taxon>
        <taxon>Paludibacteraceae</taxon>
        <taxon>Paludibacter</taxon>
    </lineage>
</organism>
<comment type="similarity">
    <text evidence="1">Belongs to the glycosyl hydrolase 3 family.</text>
</comment>
<dbReference type="InterPro" id="IPR036881">
    <property type="entry name" value="Glyco_hydro_3_C_sf"/>
</dbReference>
<keyword evidence="7" id="KW-1185">Reference proteome</keyword>
<evidence type="ECO:0000256" key="1">
    <source>
        <dbReference type="ARBA" id="ARBA00005336"/>
    </source>
</evidence>
<evidence type="ECO:0000259" key="5">
    <source>
        <dbReference type="SMART" id="SM01217"/>
    </source>
</evidence>
<dbReference type="RefSeq" id="WP_013443871.1">
    <property type="nucleotide sequence ID" value="NC_014734.1"/>
</dbReference>
<dbReference type="EMBL" id="CP002345">
    <property type="protein sequence ID" value="ADQ78502.1"/>
    <property type="molecule type" value="Genomic_DNA"/>
</dbReference>
<evidence type="ECO:0000256" key="2">
    <source>
        <dbReference type="ARBA" id="ARBA00022729"/>
    </source>
</evidence>
<dbReference type="InterPro" id="IPR001764">
    <property type="entry name" value="Glyco_hydro_3_N"/>
</dbReference>
<dbReference type="eggNOG" id="COG1472">
    <property type="taxonomic scope" value="Bacteria"/>
</dbReference>
<dbReference type="Pfam" id="PF14310">
    <property type="entry name" value="Fn3-like"/>
    <property type="match status" value="1"/>
</dbReference>
<dbReference type="STRING" id="694427.Palpr_0341"/>
<dbReference type="CAZy" id="GH3">
    <property type="family name" value="Glycoside Hydrolase Family 3"/>
</dbReference>
<dbReference type="PANTHER" id="PTHR42721:SF3">
    <property type="entry name" value="BETA-D-XYLOSIDASE 5-RELATED"/>
    <property type="match status" value="1"/>
</dbReference>
<dbReference type="HOGENOM" id="CLU_004542_5_3_10"/>
<dbReference type="KEGG" id="ppn:Palpr_0341"/>
<dbReference type="InterPro" id="IPR036962">
    <property type="entry name" value="Glyco_hydro_3_N_sf"/>
</dbReference>
<dbReference type="InterPro" id="IPR002772">
    <property type="entry name" value="Glyco_hydro_3_C"/>
</dbReference>
<dbReference type="Pfam" id="PF01915">
    <property type="entry name" value="Glyco_hydro_3_C"/>
    <property type="match status" value="1"/>
</dbReference>
<dbReference type="InterPro" id="IPR013783">
    <property type="entry name" value="Ig-like_fold"/>
</dbReference>
<dbReference type="GO" id="GO:0009044">
    <property type="term" value="F:xylan 1,4-beta-xylosidase activity"/>
    <property type="evidence" value="ECO:0007669"/>
    <property type="project" value="InterPro"/>
</dbReference>